<keyword evidence="11" id="KW-1185">Reference proteome</keyword>
<dbReference type="SUPFAM" id="SSF56935">
    <property type="entry name" value="Porins"/>
    <property type="match status" value="1"/>
</dbReference>
<evidence type="ECO:0000256" key="2">
    <source>
        <dbReference type="ARBA" id="ARBA00022448"/>
    </source>
</evidence>
<dbReference type="InterPro" id="IPR012910">
    <property type="entry name" value="Plug_dom"/>
</dbReference>
<dbReference type="NCBIfam" id="TIGR04057">
    <property type="entry name" value="SusC_RagA_signa"/>
    <property type="match status" value="1"/>
</dbReference>
<dbReference type="InterPro" id="IPR008969">
    <property type="entry name" value="CarboxyPept-like_regulatory"/>
</dbReference>
<dbReference type="InterPro" id="IPR023997">
    <property type="entry name" value="TonB-dep_OMP_SusC/RagA_CS"/>
</dbReference>
<dbReference type="NCBIfam" id="TIGR04056">
    <property type="entry name" value="OMP_RagA_SusC"/>
    <property type="match status" value="1"/>
</dbReference>
<evidence type="ECO:0000256" key="8">
    <source>
        <dbReference type="SAM" id="SignalP"/>
    </source>
</evidence>
<dbReference type="Proteomes" id="UP000199705">
    <property type="component" value="Unassembled WGS sequence"/>
</dbReference>
<keyword evidence="4 7" id="KW-0812">Transmembrane</keyword>
<sequence>MKKLLLVSLCLLVLSMTQVFAQNRTVTGTVTAKDDGLPIPGVTVKIKGTTIGTQTSAAGKFSLSVPANSTLTFSFVGYTSLDKTVGTSSIVNAVLEPSAKQLGEVVVTGALGIKKAARETGYSSTKIGGKELTQSNVINVANGLTAKVAGLAVSTIDNSIDPQVRITLRGNRSALGNNTALIVVDGVPIPGGSLSSINPNDIADINILKGAGAAALYGSEAANGAMIITTKRGTDAKPVITYSNSFQLQDVGYFPKLQNQYGIYGGEGAPYVDPITGFSLYTPYENQQYGPLYDGHMVQVGYPAGGPNGPVLMVPYSAQKKNPIKAFFNTGIVEQNNISFSQGDSKSSFYFSAQNAYQKGVVPSDKNNRTSVSVRGAKSYGNFKADFSVEYTRTDISTYGTGYNGSLLFTNLIQWPSFLNIKDFRDSNNGTFSNPSDFYDAYAINPYWITDNSRINKQRDVFLSNLTLSYTVNKWVDLNYRVSHNFGIDQEKYTRREVNFTPYSISDPLGAGSVQSTFTTGKAPGQVNDYYQYGDGTANGDGYARLQGDAIVTIHHKFFNNDLGVNLLLGNTITQKYRKAMSTGSNNLLIKDFYNINTIGGIASASEGEQKIRQVAYYAALNLSYKNYLFLEGTVRNERDSRLSTANRSFYYPSGKVSFIPTDALDFLKNNKVLSYLKLYGEVSRVGNISIDPYNLTDTYSVTSGFPYGSLGALTAGSIHYNYGLKPESINEIEFGAEASFFDGRVSAKATYYKQNSKNQTLKVSTSAATGYQQVLLNAGEIESKGGEFELTADVLTKAKNKVGLRLGGNLSINDSKVISLLPGINSLQINNNVFAVVGQPFPVYKGSDLLRDPQGRVIVSGTTGLPSVDPTQRNFGRTTPKYILGVNAQVSYDIVTLSGVGEFRGGYIIYNGVGSTLNFGGSSQISTEAGRSRFVYPNSVIQTSPGVYTPNTNVTVADGNYGFWQSSAYNTANGPRVSSAAFWKIREIALNFDLTKFIRTTGFIKGLSFALTGRNLALWTPKSNPWGDPEFSNSVGNDVGTNSASQTPATRVYGADLHVTF</sequence>
<dbReference type="Pfam" id="PF07715">
    <property type="entry name" value="Plug"/>
    <property type="match status" value="1"/>
</dbReference>
<evidence type="ECO:0000259" key="9">
    <source>
        <dbReference type="Pfam" id="PF07715"/>
    </source>
</evidence>
<dbReference type="Gene3D" id="2.170.130.10">
    <property type="entry name" value="TonB-dependent receptor, plug domain"/>
    <property type="match status" value="1"/>
</dbReference>
<evidence type="ECO:0000313" key="10">
    <source>
        <dbReference type="EMBL" id="SDG85550.1"/>
    </source>
</evidence>
<organism evidence="10 11">
    <name type="scientific">Mucilaginibacter gossypii</name>
    <dbReference type="NCBI Taxonomy" id="551996"/>
    <lineage>
        <taxon>Bacteria</taxon>
        <taxon>Pseudomonadati</taxon>
        <taxon>Bacteroidota</taxon>
        <taxon>Sphingobacteriia</taxon>
        <taxon>Sphingobacteriales</taxon>
        <taxon>Sphingobacteriaceae</taxon>
        <taxon>Mucilaginibacter</taxon>
    </lineage>
</organism>
<feature type="domain" description="TonB-dependent receptor plug" evidence="9">
    <location>
        <begin position="117"/>
        <end position="225"/>
    </location>
</feature>
<keyword evidence="8" id="KW-0732">Signal</keyword>
<evidence type="ECO:0000256" key="6">
    <source>
        <dbReference type="ARBA" id="ARBA00023237"/>
    </source>
</evidence>
<name>A0A1G7XPH9_9SPHI</name>
<dbReference type="GO" id="GO:0009279">
    <property type="term" value="C:cell outer membrane"/>
    <property type="evidence" value="ECO:0007669"/>
    <property type="project" value="UniProtKB-SubCell"/>
</dbReference>
<protein>
    <submittedName>
        <fullName evidence="10">TonB-linked outer membrane protein, SusC/RagA family</fullName>
    </submittedName>
</protein>
<gene>
    <name evidence="10" type="ORF">SAMN05192573_105116</name>
</gene>
<feature type="signal peptide" evidence="8">
    <location>
        <begin position="1"/>
        <end position="21"/>
    </location>
</feature>
<dbReference type="PROSITE" id="PS52016">
    <property type="entry name" value="TONB_DEPENDENT_REC_3"/>
    <property type="match status" value="1"/>
</dbReference>
<dbReference type="InterPro" id="IPR023996">
    <property type="entry name" value="TonB-dep_OMP_SusC/RagA"/>
</dbReference>
<reference evidence="11" key="1">
    <citation type="submission" date="2016-10" db="EMBL/GenBank/DDBJ databases">
        <authorList>
            <person name="Varghese N."/>
            <person name="Submissions S."/>
        </authorList>
    </citation>
    <scope>NUCLEOTIDE SEQUENCE [LARGE SCALE GENOMIC DNA]</scope>
    <source>
        <strain evidence="11">Gh-67</strain>
    </source>
</reference>
<dbReference type="Gene3D" id="2.60.40.1120">
    <property type="entry name" value="Carboxypeptidase-like, regulatory domain"/>
    <property type="match status" value="1"/>
</dbReference>
<evidence type="ECO:0000313" key="11">
    <source>
        <dbReference type="Proteomes" id="UP000199705"/>
    </source>
</evidence>
<keyword evidence="2 7" id="KW-0813">Transport</keyword>
<feature type="chain" id="PRO_5011495159" evidence="8">
    <location>
        <begin position="22"/>
        <end position="1062"/>
    </location>
</feature>
<evidence type="ECO:0000256" key="5">
    <source>
        <dbReference type="ARBA" id="ARBA00023136"/>
    </source>
</evidence>
<evidence type="ECO:0000256" key="1">
    <source>
        <dbReference type="ARBA" id="ARBA00004571"/>
    </source>
</evidence>
<comment type="subcellular location">
    <subcellularLocation>
        <location evidence="1 7">Cell outer membrane</location>
        <topology evidence="1 7">Multi-pass membrane protein</topology>
    </subcellularLocation>
</comment>
<keyword evidence="3 7" id="KW-1134">Transmembrane beta strand</keyword>
<dbReference type="STRING" id="551996.SAMN05192573_105116"/>
<keyword evidence="5 7" id="KW-0472">Membrane</keyword>
<dbReference type="EMBL" id="FNCG01000005">
    <property type="protein sequence ID" value="SDG85550.1"/>
    <property type="molecule type" value="Genomic_DNA"/>
</dbReference>
<accession>A0A1G7XPH9</accession>
<dbReference type="Gene3D" id="2.40.170.20">
    <property type="entry name" value="TonB-dependent receptor, beta-barrel domain"/>
    <property type="match status" value="1"/>
</dbReference>
<evidence type="ECO:0000256" key="4">
    <source>
        <dbReference type="ARBA" id="ARBA00022692"/>
    </source>
</evidence>
<dbReference type="SUPFAM" id="SSF49464">
    <property type="entry name" value="Carboxypeptidase regulatory domain-like"/>
    <property type="match status" value="1"/>
</dbReference>
<dbReference type="InterPro" id="IPR036942">
    <property type="entry name" value="Beta-barrel_TonB_sf"/>
</dbReference>
<dbReference type="Pfam" id="PF13715">
    <property type="entry name" value="CarbopepD_reg_2"/>
    <property type="match status" value="1"/>
</dbReference>
<dbReference type="InterPro" id="IPR037066">
    <property type="entry name" value="Plug_dom_sf"/>
</dbReference>
<dbReference type="AlphaFoldDB" id="A0A1G7XPH9"/>
<comment type="similarity">
    <text evidence="7">Belongs to the TonB-dependent receptor family.</text>
</comment>
<evidence type="ECO:0000256" key="7">
    <source>
        <dbReference type="PROSITE-ProRule" id="PRU01360"/>
    </source>
</evidence>
<proteinExistence type="inferred from homology"/>
<dbReference type="InterPro" id="IPR039426">
    <property type="entry name" value="TonB-dep_rcpt-like"/>
</dbReference>
<keyword evidence="6 7" id="KW-0998">Cell outer membrane</keyword>
<evidence type="ECO:0000256" key="3">
    <source>
        <dbReference type="ARBA" id="ARBA00022452"/>
    </source>
</evidence>